<dbReference type="Pfam" id="PF24765">
    <property type="entry name" value="SAC9_C"/>
    <property type="match status" value="1"/>
</dbReference>
<reference evidence="3" key="2">
    <citation type="journal article" date="2015" name="Data Brief">
        <title>Shoot transcriptome of the giant reed, Arundo donax.</title>
        <authorList>
            <person name="Barrero R.A."/>
            <person name="Guerrero F.D."/>
            <person name="Moolhuijzen P."/>
            <person name="Goolsby J.A."/>
            <person name="Tidwell J."/>
            <person name="Bellgard S.E."/>
            <person name="Bellgard M.I."/>
        </authorList>
    </citation>
    <scope>NUCLEOTIDE SEQUENCE</scope>
    <source>
        <tissue evidence="3">Shoot tissue taken approximately 20 cm above the soil surface</tissue>
    </source>
</reference>
<evidence type="ECO:0000259" key="2">
    <source>
        <dbReference type="Pfam" id="PF24789"/>
    </source>
</evidence>
<dbReference type="AlphaFoldDB" id="A0A0A9G800"/>
<dbReference type="InterPro" id="IPR057553">
    <property type="entry name" value="SAC9_GBDL_2nd"/>
</dbReference>
<proteinExistence type="predicted"/>
<dbReference type="Pfam" id="PF24789">
    <property type="entry name" value="SAC9_GBDL_2nd"/>
    <property type="match status" value="1"/>
</dbReference>
<reference evidence="3" key="1">
    <citation type="submission" date="2014-09" db="EMBL/GenBank/DDBJ databases">
        <authorList>
            <person name="Magalhaes I.L.F."/>
            <person name="Oliveira U."/>
            <person name="Santos F.R."/>
            <person name="Vidigal T.H.D.A."/>
            <person name="Brescovit A.D."/>
            <person name="Santos A.J."/>
        </authorList>
    </citation>
    <scope>NUCLEOTIDE SEQUENCE</scope>
    <source>
        <tissue evidence="3">Shoot tissue taken approximately 20 cm above the soil surface</tissue>
    </source>
</reference>
<accession>A0A0A9G800</accession>
<protein>
    <submittedName>
        <fullName evidence="3">Uncharacterized protein</fullName>
    </submittedName>
</protein>
<dbReference type="PANTHER" id="PTHR46817:SF1">
    <property type="entry name" value="SAC DOMAIN-CONTAINING PROTEIN"/>
    <property type="match status" value="1"/>
</dbReference>
<sequence>MTLPHIGSRSTKFTEDFDLLSLDDHSFYESKPTSPQNSFIHAKRIVVFGNSLRKDMGPDTSAGIMRMKSYLDRSPPLGRFRIPVEAERLTDHDLVLEQYLLPNTPGIAGFCLDFFNVIRPCVTHSPSSSESDMREFSLTSMEERFVNPAILCIQVTVVKESGKLVVEEYRLPEVKANTPLYFDFPDLQEDARCVIFRLLGDVTAFVDDISEFDGLNLRNLPLASGLSLSNKIKLYYYADTYEMGKIGSLSAV</sequence>
<dbReference type="InterPro" id="IPR057554">
    <property type="entry name" value="SAC9_C"/>
</dbReference>
<dbReference type="PANTHER" id="PTHR46817">
    <property type="entry name" value="PHOSPHOINOSITIDE PHOSPHATASE SAC9-RELATED"/>
    <property type="match status" value="1"/>
</dbReference>
<dbReference type="EMBL" id="GBRH01176696">
    <property type="protein sequence ID" value="JAE21200.1"/>
    <property type="molecule type" value="Transcribed_RNA"/>
</dbReference>
<organism evidence="3">
    <name type="scientific">Arundo donax</name>
    <name type="common">Giant reed</name>
    <name type="synonym">Donax arundinaceus</name>
    <dbReference type="NCBI Taxonomy" id="35708"/>
    <lineage>
        <taxon>Eukaryota</taxon>
        <taxon>Viridiplantae</taxon>
        <taxon>Streptophyta</taxon>
        <taxon>Embryophyta</taxon>
        <taxon>Tracheophyta</taxon>
        <taxon>Spermatophyta</taxon>
        <taxon>Magnoliopsida</taxon>
        <taxon>Liliopsida</taxon>
        <taxon>Poales</taxon>
        <taxon>Poaceae</taxon>
        <taxon>PACMAD clade</taxon>
        <taxon>Arundinoideae</taxon>
        <taxon>Arundineae</taxon>
        <taxon>Arundo</taxon>
    </lineage>
</organism>
<evidence type="ECO:0000313" key="3">
    <source>
        <dbReference type="EMBL" id="JAE21200.1"/>
    </source>
</evidence>
<name>A0A0A9G800_ARUDO</name>
<evidence type="ECO:0000259" key="1">
    <source>
        <dbReference type="Pfam" id="PF24765"/>
    </source>
</evidence>
<feature type="domain" description="SAC9 C-terminal" evidence="1">
    <location>
        <begin position="77"/>
        <end position="252"/>
    </location>
</feature>
<feature type="domain" description="SAC9 second GBDL" evidence="2">
    <location>
        <begin position="1"/>
        <end position="50"/>
    </location>
</feature>